<comment type="caution">
    <text evidence="1">The sequence shown here is derived from an EMBL/GenBank/DDBJ whole genome shotgun (WGS) entry which is preliminary data.</text>
</comment>
<dbReference type="InterPro" id="IPR029033">
    <property type="entry name" value="His_PPase_superfam"/>
</dbReference>
<dbReference type="SMART" id="SM00855">
    <property type="entry name" value="PGAM"/>
    <property type="match status" value="1"/>
</dbReference>
<reference evidence="1 2" key="1">
    <citation type="journal article" date="2016" name="Nat. Commun.">
        <title>Thousands of microbial genomes shed light on interconnected biogeochemical processes in an aquifer system.</title>
        <authorList>
            <person name="Anantharaman K."/>
            <person name="Brown C.T."/>
            <person name="Hug L.A."/>
            <person name="Sharon I."/>
            <person name="Castelle C.J."/>
            <person name="Probst A.J."/>
            <person name="Thomas B.C."/>
            <person name="Singh A."/>
            <person name="Wilkins M.J."/>
            <person name="Karaoz U."/>
            <person name="Brodie E.L."/>
            <person name="Williams K.H."/>
            <person name="Hubbard S.S."/>
            <person name="Banfield J.F."/>
        </authorList>
    </citation>
    <scope>NUCLEOTIDE SEQUENCE [LARGE SCALE GENOMIC DNA]</scope>
</reference>
<dbReference type="Gene3D" id="3.40.50.1240">
    <property type="entry name" value="Phosphoglycerate mutase-like"/>
    <property type="match status" value="1"/>
</dbReference>
<dbReference type="InterPro" id="IPR013078">
    <property type="entry name" value="His_Pase_superF_clade-1"/>
</dbReference>
<proteinExistence type="predicted"/>
<dbReference type="AlphaFoldDB" id="A0A1F8EBV2"/>
<organism evidence="1 2">
    <name type="scientific">Candidatus Yanofskybacteria bacterium RIFCSPHIGHO2_01_FULL_41_21</name>
    <dbReference type="NCBI Taxonomy" id="1802660"/>
    <lineage>
        <taxon>Bacteria</taxon>
        <taxon>Candidatus Yanofskyibacteriota</taxon>
    </lineage>
</organism>
<evidence type="ECO:0000313" key="2">
    <source>
        <dbReference type="Proteomes" id="UP000178520"/>
    </source>
</evidence>
<dbReference type="PANTHER" id="PTHR48100">
    <property type="entry name" value="BROAD-SPECIFICITY PHOSPHATASE YOR283W-RELATED"/>
    <property type="match status" value="1"/>
</dbReference>
<protein>
    <recommendedName>
        <fullName evidence="3">Phosphoglycerate mutase</fullName>
    </recommendedName>
</protein>
<dbReference type="Pfam" id="PF00300">
    <property type="entry name" value="His_Phos_1"/>
    <property type="match status" value="1"/>
</dbReference>
<dbReference type="CDD" id="cd07067">
    <property type="entry name" value="HP_PGM_like"/>
    <property type="match status" value="1"/>
</dbReference>
<dbReference type="InterPro" id="IPR050275">
    <property type="entry name" value="PGM_Phosphatase"/>
</dbReference>
<dbReference type="GO" id="GO:0016791">
    <property type="term" value="F:phosphatase activity"/>
    <property type="evidence" value="ECO:0007669"/>
    <property type="project" value="TreeGrafter"/>
</dbReference>
<dbReference type="Proteomes" id="UP000178520">
    <property type="component" value="Unassembled WGS sequence"/>
</dbReference>
<sequence length="205" mass="23361">MTERSVFLVRHGEVENPRGVMYGRLPGFELSRDGQRNVKGLAERIRSSGIVFTKAYSSPLERAFQTAEILGEVLGCEVELTPEIIEIDVSFLTGKTKLELAKIIIPHGFDIYGRYYTEKGVESAPNVMKRMRNFVDEKLKSTQGNFAIVSHGDPLILLLWTYLYRDKRIPSTLNLANNVDYIKKGKAIAIYFDEAGMFLRFNKFK</sequence>
<evidence type="ECO:0000313" key="1">
    <source>
        <dbReference type="EMBL" id="OGM98394.1"/>
    </source>
</evidence>
<accession>A0A1F8EBV2</accession>
<dbReference type="STRING" id="1802660.A2735_02565"/>
<gene>
    <name evidence="1" type="ORF">A2735_02565</name>
</gene>
<name>A0A1F8EBV2_9BACT</name>
<dbReference type="EMBL" id="MGJA01000001">
    <property type="protein sequence ID" value="OGM98394.1"/>
    <property type="molecule type" value="Genomic_DNA"/>
</dbReference>
<evidence type="ECO:0008006" key="3">
    <source>
        <dbReference type="Google" id="ProtNLM"/>
    </source>
</evidence>
<dbReference type="SUPFAM" id="SSF53254">
    <property type="entry name" value="Phosphoglycerate mutase-like"/>
    <property type="match status" value="1"/>
</dbReference>